<dbReference type="RefSeq" id="WP_188563803.1">
    <property type="nucleotide sequence ID" value="NZ_BMGY01000071.1"/>
</dbReference>
<evidence type="ECO:0000313" key="3">
    <source>
        <dbReference type="Proteomes" id="UP000637774"/>
    </source>
</evidence>
<name>A0ABQ2AGQ7_9BACT</name>
<dbReference type="PANTHER" id="PTHR42754:SF1">
    <property type="entry name" value="LIPOPROTEIN"/>
    <property type="match status" value="1"/>
</dbReference>
<gene>
    <name evidence="2" type="ORF">GCM10011495_39290</name>
</gene>
<evidence type="ECO:0000313" key="2">
    <source>
        <dbReference type="EMBL" id="GGH91360.1"/>
    </source>
</evidence>
<dbReference type="Proteomes" id="UP000637774">
    <property type="component" value="Unassembled WGS sequence"/>
</dbReference>
<evidence type="ECO:0000256" key="1">
    <source>
        <dbReference type="SAM" id="SignalP"/>
    </source>
</evidence>
<dbReference type="PANTHER" id="PTHR42754">
    <property type="entry name" value="ENDOGLUCANASE"/>
    <property type="match status" value="1"/>
</dbReference>
<protein>
    <recommendedName>
        <fullName evidence="4">Gliding motility-associated C-terminal domain-containing protein</fullName>
    </recommendedName>
</protein>
<comment type="caution">
    <text evidence="2">The sequence shown here is derived from an EMBL/GenBank/DDBJ whole genome shotgun (WGS) entry which is preliminary data.</text>
</comment>
<organism evidence="2 3">
    <name type="scientific">Hymenobacter frigidus</name>
    <dbReference type="NCBI Taxonomy" id="1524095"/>
    <lineage>
        <taxon>Bacteria</taxon>
        <taxon>Pseudomonadati</taxon>
        <taxon>Bacteroidota</taxon>
        <taxon>Cytophagia</taxon>
        <taxon>Cytophagales</taxon>
        <taxon>Hymenobacteraceae</taxon>
        <taxon>Hymenobacter</taxon>
    </lineage>
</organism>
<sequence length="757" mass="79235">MPRLPLLLFHRFCLACAAVLALVVEAHAQVAPPLSEWDRTLGGTEHDLLKTAVPTRDGGYFLAGYSNSPVSAFKSQPRRGVDDYWVVKVDAQGQRQWDRTFGGASGSLNYLQDAQQTADGGYILGGYSNSGAAGERTAPSRGGYDYWVIKLDAQGVKQWDRAYGGTSEDYFTSLHQTADGGYILGGYSSSGAGGDKTQPRLGVSDYWVVKVDGQGVRQWDRTFGSFSVGPFNNGGSQLQRVRQTADGGYMLGGAINNSAGGDLTGPIRGDADFWLVKLTAQGTKQWDRTLGGPGTDVLFALFQTPDGGYAVAGTSDSGVGGDKGAPSRGTGDYWLVKTDALGVRQWDRTFGGTAYDHLSDVCPGADGGYVLSGSTASGASADKTEPGRGGGDAWLVKVNDQGAKQWDRTLGGLAGDFVDRLHPTADGGYILACGSMSGVSADKSEPNLGGNQSPDMWLVKLAPPAVRITGPAVLCPGNPAQLVATATAPVVAYRWSTGVTTPTLAVALPGTYTVTATFAGGYTSTATQVVAPFIAVATIGGDSLLCPGRSVVLTAQASGATGLLWTTGATTPSVTVSQPGTYAVVATYPGGCTSRAQWRVRAVPAVPAFSLGRDTTVCEGSALVLTAPAGLAPGVAYQWSTGATTPTVQVAQAGTYSVQLVTVCDVRTASRTVRHRPCLTIPTIVTANGDLRNDRFAILGLRGAWSLQLYNRWGQQVYNTTAYRNEWGENAAVGVYYYLLTQAASATAYKGWVEVVR</sequence>
<proteinExistence type="predicted"/>
<feature type="signal peptide" evidence="1">
    <location>
        <begin position="1"/>
        <end position="28"/>
    </location>
</feature>
<evidence type="ECO:0008006" key="4">
    <source>
        <dbReference type="Google" id="ProtNLM"/>
    </source>
</evidence>
<dbReference type="EMBL" id="BMGY01000071">
    <property type="protein sequence ID" value="GGH91360.1"/>
    <property type="molecule type" value="Genomic_DNA"/>
</dbReference>
<feature type="chain" id="PRO_5045747204" description="Gliding motility-associated C-terminal domain-containing protein" evidence="1">
    <location>
        <begin position="29"/>
        <end position="757"/>
    </location>
</feature>
<dbReference type="Pfam" id="PF13585">
    <property type="entry name" value="CHU_C"/>
    <property type="match status" value="1"/>
</dbReference>
<keyword evidence="1" id="KW-0732">Signal</keyword>
<keyword evidence="3" id="KW-1185">Reference proteome</keyword>
<reference evidence="3" key="1">
    <citation type="journal article" date="2019" name="Int. J. Syst. Evol. Microbiol.">
        <title>The Global Catalogue of Microorganisms (GCM) 10K type strain sequencing project: providing services to taxonomists for standard genome sequencing and annotation.</title>
        <authorList>
            <consortium name="The Broad Institute Genomics Platform"/>
            <consortium name="The Broad Institute Genome Sequencing Center for Infectious Disease"/>
            <person name="Wu L."/>
            <person name="Ma J."/>
        </authorList>
    </citation>
    <scope>NUCLEOTIDE SEQUENCE [LARGE SCALE GENOMIC DNA]</scope>
    <source>
        <strain evidence="3">CGMCC 1.14966</strain>
    </source>
</reference>
<accession>A0ABQ2AGQ7</accession>